<evidence type="ECO:0000256" key="1">
    <source>
        <dbReference type="ARBA" id="ARBA00001973"/>
    </source>
</evidence>
<keyword evidence="9" id="KW-1185">Reference proteome</keyword>
<evidence type="ECO:0000313" key="8">
    <source>
        <dbReference type="EMBL" id="TWE15699.1"/>
    </source>
</evidence>
<dbReference type="OrthoDB" id="2874181at2"/>
<feature type="domain" description="Tyrosinase copper-binding" evidence="7">
    <location>
        <begin position="209"/>
        <end position="220"/>
    </location>
</feature>
<dbReference type="InterPro" id="IPR008922">
    <property type="entry name" value="Di-copper_centre_dom_sf"/>
</dbReference>
<dbReference type="InterPro" id="IPR050316">
    <property type="entry name" value="Tyrosinase/Hemocyanin"/>
</dbReference>
<accession>A0A561EJB2</accession>
<proteinExistence type="inferred from homology"/>
<dbReference type="GO" id="GO:0016491">
    <property type="term" value="F:oxidoreductase activity"/>
    <property type="evidence" value="ECO:0007669"/>
    <property type="project" value="UniProtKB-KW"/>
</dbReference>
<dbReference type="Pfam" id="PF00264">
    <property type="entry name" value="Tyrosinase"/>
    <property type="match status" value="1"/>
</dbReference>
<dbReference type="PANTHER" id="PTHR11474:SF126">
    <property type="entry name" value="TYROSINASE-LIKE PROTEIN TYR-1-RELATED"/>
    <property type="match status" value="1"/>
</dbReference>
<dbReference type="PANTHER" id="PTHR11474">
    <property type="entry name" value="TYROSINASE FAMILY MEMBER"/>
    <property type="match status" value="1"/>
</dbReference>
<dbReference type="PROSITE" id="PS00497">
    <property type="entry name" value="TYROSINASE_1"/>
    <property type="match status" value="1"/>
</dbReference>
<evidence type="ECO:0000256" key="5">
    <source>
        <dbReference type="ARBA" id="ARBA00023008"/>
    </source>
</evidence>
<gene>
    <name evidence="8" type="ORF">FB465_0625</name>
</gene>
<reference evidence="8 9" key="1">
    <citation type="submission" date="2019-06" db="EMBL/GenBank/DDBJ databases">
        <title>Sequencing the genomes of 1000 actinobacteria strains.</title>
        <authorList>
            <person name="Klenk H.-P."/>
        </authorList>
    </citation>
    <scope>NUCLEOTIDE SEQUENCE [LARGE SCALE GENOMIC DNA]</scope>
    <source>
        <strain evidence="8 9">DSM 41649</strain>
    </source>
</reference>
<keyword evidence="4" id="KW-0560">Oxidoreductase</keyword>
<evidence type="ECO:0000259" key="6">
    <source>
        <dbReference type="PROSITE" id="PS00497"/>
    </source>
</evidence>
<dbReference type="InterPro" id="IPR002227">
    <property type="entry name" value="Tyrosinase_Cu-bd"/>
</dbReference>
<dbReference type="NCBIfam" id="NF047834">
    <property type="entry name" value="TyrosinaseMelC2"/>
    <property type="match status" value="1"/>
</dbReference>
<comment type="cofactor">
    <cofactor evidence="1">
        <name>Cu(2+)</name>
        <dbReference type="ChEBI" id="CHEBI:29036"/>
    </cofactor>
</comment>
<protein>
    <submittedName>
        <fullName evidence="8">Tyrosinase</fullName>
    </submittedName>
</protein>
<evidence type="ECO:0000256" key="4">
    <source>
        <dbReference type="ARBA" id="ARBA00023002"/>
    </source>
</evidence>
<dbReference type="AlphaFoldDB" id="A0A561EJB2"/>
<dbReference type="PRINTS" id="PR00092">
    <property type="entry name" value="TYROSINASE"/>
</dbReference>
<sequence length="275" mass="30833">MAVRKNQATLTAKEKRDFVNAVLELKRTGRYDAFVSTHNSFIVGDTDNGERTGHRSPSFLPWHRKFLLQFEQALQSIDPNVTLPYWDWTADRTPASSLWGADFLGGNGRSSDGQVTTGAFAFSGGKWTLGVRPDSRSYLRRALGSAVASLPTRAEAESVLAISTYDAAPWNSSSEGFRNNLEGWRGVNLHNRVHVWVGGHMMTGMSPNDPVFWLHHCFIDKLWAEWQRRHPGQGYLPTGGTANVVDLNDTMKPWNDTTPADMLDHTRLYTYDTGF</sequence>
<name>A0A561EJB2_9ACTN</name>
<evidence type="ECO:0000256" key="3">
    <source>
        <dbReference type="ARBA" id="ARBA00022723"/>
    </source>
</evidence>
<feature type="domain" description="Tyrosinase copper-binding" evidence="6">
    <location>
        <begin position="54"/>
        <end position="71"/>
    </location>
</feature>
<dbReference type="SUPFAM" id="SSF48056">
    <property type="entry name" value="Di-copper centre-containing domain"/>
    <property type="match status" value="1"/>
</dbReference>
<dbReference type="Gene3D" id="1.10.1280.10">
    <property type="entry name" value="Di-copper center containing domain from catechol oxidase"/>
    <property type="match status" value="1"/>
</dbReference>
<evidence type="ECO:0000256" key="2">
    <source>
        <dbReference type="ARBA" id="ARBA00009928"/>
    </source>
</evidence>
<keyword evidence="5" id="KW-0186">Copper</keyword>
<dbReference type="GO" id="GO:0046872">
    <property type="term" value="F:metal ion binding"/>
    <property type="evidence" value="ECO:0007669"/>
    <property type="project" value="UniProtKB-KW"/>
</dbReference>
<comment type="caution">
    <text evidence="8">The sequence shown here is derived from an EMBL/GenBank/DDBJ whole genome shotgun (WGS) entry which is preliminary data.</text>
</comment>
<evidence type="ECO:0000259" key="7">
    <source>
        <dbReference type="PROSITE" id="PS00498"/>
    </source>
</evidence>
<comment type="similarity">
    <text evidence="2">Belongs to the tyrosinase family.</text>
</comment>
<dbReference type="EMBL" id="VIVR01000001">
    <property type="protein sequence ID" value="TWE15699.1"/>
    <property type="molecule type" value="Genomic_DNA"/>
</dbReference>
<dbReference type="RefSeq" id="WP_145787362.1">
    <property type="nucleotide sequence ID" value="NZ_BAAABR010000004.1"/>
</dbReference>
<dbReference type="PROSITE" id="PS00498">
    <property type="entry name" value="TYROSINASE_2"/>
    <property type="match status" value="1"/>
</dbReference>
<organism evidence="8 9">
    <name type="scientific">Kitasatospora atroaurantiaca</name>
    <dbReference type="NCBI Taxonomy" id="285545"/>
    <lineage>
        <taxon>Bacteria</taxon>
        <taxon>Bacillati</taxon>
        <taxon>Actinomycetota</taxon>
        <taxon>Actinomycetes</taxon>
        <taxon>Kitasatosporales</taxon>
        <taxon>Streptomycetaceae</taxon>
        <taxon>Kitasatospora</taxon>
    </lineage>
</organism>
<evidence type="ECO:0000313" key="9">
    <source>
        <dbReference type="Proteomes" id="UP000318416"/>
    </source>
</evidence>
<keyword evidence="3" id="KW-0479">Metal-binding</keyword>
<dbReference type="Proteomes" id="UP000318416">
    <property type="component" value="Unassembled WGS sequence"/>
</dbReference>